<dbReference type="AlphaFoldDB" id="A0A4Q9GZQ9"/>
<dbReference type="PROSITE" id="PS00519">
    <property type="entry name" value="HTH_ASNC_1"/>
    <property type="match status" value="1"/>
</dbReference>
<dbReference type="OrthoDB" id="9091488at2"/>
<gene>
    <name evidence="5" type="ORF">EYS42_08185</name>
</gene>
<keyword evidence="3" id="KW-0804">Transcription</keyword>
<dbReference type="InterPro" id="IPR019885">
    <property type="entry name" value="Tscrpt_reg_HTH_AsnC-type_CS"/>
</dbReference>
<dbReference type="GO" id="GO:0043200">
    <property type="term" value="P:response to amino acid"/>
    <property type="evidence" value="ECO:0007669"/>
    <property type="project" value="TreeGrafter"/>
</dbReference>
<organism evidence="5 6">
    <name type="scientific">Aquabacterium lacunae</name>
    <dbReference type="NCBI Taxonomy" id="2528630"/>
    <lineage>
        <taxon>Bacteria</taxon>
        <taxon>Pseudomonadati</taxon>
        <taxon>Pseudomonadota</taxon>
        <taxon>Betaproteobacteria</taxon>
        <taxon>Burkholderiales</taxon>
        <taxon>Aquabacterium</taxon>
    </lineage>
</organism>
<evidence type="ECO:0000256" key="1">
    <source>
        <dbReference type="ARBA" id="ARBA00023015"/>
    </source>
</evidence>
<keyword evidence="1" id="KW-0805">Transcription regulation</keyword>
<evidence type="ECO:0000256" key="3">
    <source>
        <dbReference type="ARBA" id="ARBA00023163"/>
    </source>
</evidence>
<dbReference type="PANTHER" id="PTHR30154">
    <property type="entry name" value="LEUCINE-RESPONSIVE REGULATORY PROTEIN"/>
    <property type="match status" value="1"/>
</dbReference>
<dbReference type="GO" id="GO:0005829">
    <property type="term" value="C:cytosol"/>
    <property type="evidence" value="ECO:0007669"/>
    <property type="project" value="TreeGrafter"/>
</dbReference>
<dbReference type="InterPro" id="IPR011008">
    <property type="entry name" value="Dimeric_a/b-barrel"/>
</dbReference>
<evidence type="ECO:0000313" key="5">
    <source>
        <dbReference type="EMBL" id="TBO31530.1"/>
    </source>
</evidence>
<dbReference type="PRINTS" id="PR00033">
    <property type="entry name" value="HTHASNC"/>
</dbReference>
<dbReference type="InterPro" id="IPR011991">
    <property type="entry name" value="ArsR-like_HTH"/>
</dbReference>
<evidence type="ECO:0000313" key="6">
    <source>
        <dbReference type="Proteomes" id="UP000292120"/>
    </source>
</evidence>
<dbReference type="InterPro" id="IPR019887">
    <property type="entry name" value="Tscrpt_reg_AsnC/Lrp_C"/>
</dbReference>
<dbReference type="PROSITE" id="PS50956">
    <property type="entry name" value="HTH_ASNC_2"/>
    <property type="match status" value="1"/>
</dbReference>
<protein>
    <submittedName>
        <fullName evidence="5">Lrp/AsnC family transcriptional regulator</fullName>
    </submittedName>
</protein>
<sequence>MNQSNQLDALDRHLLSLLQENCQLSVQQLAERTGSSGATCHRRVKAMEEAGYIERRVALLSHDRLKAAGVSVLHALVEVTLEPQTQENMARFEAASLAEPAVQQCWRTGSGPDFMLVLAVQDMPHYQQVAQRLFVQAHCVRNVRAFFATHRPKFSHALPLQAPQGTTH</sequence>
<dbReference type="SMART" id="SM00344">
    <property type="entry name" value="HTH_ASNC"/>
    <property type="match status" value="1"/>
</dbReference>
<dbReference type="GO" id="GO:0006355">
    <property type="term" value="P:regulation of DNA-templated transcription"/>
    <property type="evidence" value="ECO:0007669"/>
    <property type="project" value="UniProtKB-ARBA"/>
</dbReference>
<keyword evidence="2" id="KW-0238">DNA-binding</keyword>
<evidence type="ECO:0000256" key="2">
    <source>
        <dbReference type="ARBA" id="ARBA00023125"/>
    </source>
</evidence>
<comment type="caution">
    <text evidence="5">The sequence shown here is derived from an EMBL/GenBank/DDBJ whole genome shotgun (WGS) entry which is preliminary data.</text>
</comment>
<dbReference type="InterPro" id="IPR036390">
    <property type="entry name" value="WH_DNA-bd_sf"/>
</dbReference>
<dbReference type="Pfam" id="PF13412">
    <property type="entry name" value="HTH_24"/>
    <property type="match status" value="1"/>
</dbReference>
<proteinExistence type="predicted"/>
<dbReference type="Proteomes" id="UP000292120">
    <property type="component" value="Unassembled WGS sequence"/>
</dbReference>
<dbReference type="InterPro" id="IPR036388">
    <property type="entry name" value="WH-like_DNA-bd_sf"/>
</dbReference>
<feature type="domain" description="HTH asnC-type" evidence="4">
    <location>
        <begin position="7"/>
        <end position="71"/>
    </location>
</feature>
<dbReference type="SUPFAM" id="SSF46785">
    <property type="entry name" value="Winged helix' DNA-binding domain"/>
    <property type="match status" value="1"/>
</dbReference>
<dbReference type="GO" id="GO:0043565">
    <property type="term" value="F:sequence-specific DNA binding"/>
    <property type="evidence" value="ECO:0007669"/>
    <property type="project" value="InterPro"/>
</dbReference>
<dbReference type="EMBL" id="SIXI01000003">
    <property type="protein sequence ID" value="TBO31530.1"/>
    <property type="molecule type" value="Genomic_DNA"/>
</dbReference>
<name>A0A4Q9GZQ9_9BURK</name>
<keyword evidence="6" id="KW-1185">Reference proteome</keyword>
<dbReference type="CDD" id="cd00090">
    <property type="entry name" value="HTH_ARSR"/>
    <property type="match status" value="1"/>
</dbReference>
<dbReference type="PANTHER" id="PTHR30154:SF34">
    <property type="entry name" value="TRANSCRIPTIONAL REGULATOR AZLB"/>
    <property type="match status" value="1"/>
</dbReference>
<reference evidence="5 6" key="1">
    <citation type="submission" date="2019-02" db="EMBL/GenBank/DDBJ databases">
        <title>Aquabacterium sp. strain KMB7.</title>
        <authorList>
            <person name="Chen W.-M."/>
        </authorList>
    </citation>
    <scope>NUCLEOTIDE SEQUENCE [LARGE SCALE GENOMIC DNA]</scope>
    <source>
        <strain evidence="5 6">KMB7</strain>
    </source>
</reference>
<accession>A0A4Q9GZQ9</accession>
<dbReference type="Pfam" id="PF01037">
    <property type="entry name" value="AsnC_trans_reg"/>
    <property type="match status" value="1"/>
</dbReference>
<dbReference type="Gene3D" id="3.30.70.920">
    <property type="match status" value="1"/>
</dbReference>
<dbReference type="InterPro" id="IPR019888">
    <property type="entry name" value="Tscrpt_reg_AsnC-like"/>
</dbReference>
<evidence type="ECO:0000259" key="4">
    <source>
        <dbReference type="PROSITE" id="PS50956"/>
    </source>
</evidence>
<dbReference type="Gene3D" id="1.10.10.10">
    <property type="entry name" value="Winged helix-like DNA-binding domain superfamily/Winged helix DNA-binding domain"/>
    <property type="match status" value="1"/>
</dbReference>
<dbReference type="SUPFAM" id="SSF54909">
    <property type="entry name" value="Dimeric alpha+beta barrel"/>
    <property type="match status" value="1"/>
</dbReference>
<dbReference type="InterPro" id="IPR000485">
    <property type="entry name" value="AsnC-type_HTH_dom"/>
</dbReference>